<evidence type="ECO:0000313" key="3">
    <source>
        <dbReference type="EMBL" id="MBL3609903.1"/>
    </source>
</evidence>
<dbReference type="eggNOG" id="ENOG503315B">
    <property type="taxonomic scope" value="Bacteria"/>
</dbReference>
<accession>A0A0D6B4R6</accession>
<reference evidence="2 4" key="1">
    <citation type="submission" date="2015-02" db="EMBL/GenBank/DDBJ databases">
        <title>Genome sequene of Rhodovulum sulfidophilum DSM 2351.</title>
        <authorList>
            <person name="Nagao N."/>
        </authorList>
    </citation>
    <scope>NUCLEOTIDE SEQUENCE [LARGE SCALE GENOMIC DNA]</scope>
    <source>
        <strain evidence="2 4">DSM 2351</strain>
    </source>
</reference>
<dbReference type="Proteomes" id="UP000064912">
    <property type="component" value="Chromosome"/>
</dbReference>
<dbReference type="OrthoDB" id="7875737at2"/>
<evidence type="ECO:0008006" key="6">
    <source>
        <dbReference type="Google" id="ProtNLM"/>
    </source>
</evidence>
<dbReference type="Proteomes" id="UP000604473">
    <property type="component" value="Unassembled WGS sequence"/>
</dbReference>
<evidence type="ECO:0000256" key="1">
    <source>
        <dbReference type="SAM" id="Phobius"/>
    </source>
</evidence>
<feature type="transmembrane region" description="Helical" evidence="1">
    <location>
        <begin position="50"/>
        <end position="70"/>
    </location>
</feature>
<evidence type="ECO:0000313" key="2">
    <source>
        <dbReference type="EMBL" id="BAQ70138.1"/>
    </source>
</evidence>
<evidence type="ECO:0000313" key="4">
    <source>
        <dbReference type="Proteomes" id="UP000064912"/>
    </source>
</evidence>
<dbReference type="EMBL" id="JAESJJ010000019">
    <property type="protein sequence ID" value="MBL3609903.1"/>
    <property type="molecule type" value="Genomic_DNA"/>
</dbReference>
<feature type="transmembrane region" description="Helical" evidence="1">
    <location>
        <begin position="6"/>
        <end position="23"/>
    </location>
</feature>
<dbReference type="KEGG" id="rsu:NHU_02994"/>
<proteinExistence type="predicted"/>
<name>A0A0D6B4R6_RHOSU</name>
<evidence type="ECO:0000313" key="5">
    <source>
        <dbReference type="Proteomes" id="UP000604473"/>
    </source>
</evidence>
<sequence>MEALIWAGAAVSVLGLAGIFWCIRDMLGARNSGLPEPEIRARLQKAVAKNMAALALSAIGLMMVVVGIMLG</sequence>
<keyword evidence="1" id="KW-1133">Transmembrane helix</keyword>
<dbReference type="EMBL" id="AP014800">
    <property type="protein sequence ID" value="BAQ70138.1"/>
    <property type="molecule type" value="Genomic_DNA"/>
</dbReference>
<keyword evidence="1" id="KW-0812">Transmembrane</keyword>
<gene>
    <name evidence="3" type="ORF">JMM60_14040</name>
    <name evidence="2" type="ORF">NHU_02994</name>
</gene>
<dbReference type="PATRIC" id="fig|35806.4.peg.3075"/>
<organism evidence="2 4">
    <name type="scientific">Rhodovulum sulfidophilum</name>
    <name type="common">Rhodobacter sulfidophilus</name>
    <dbReference type="NCBI Taxonomy" id="35806"/>
    <lineage>
        <taxon>Bacteria</taxon>
        <taxon>Pseudomonadati</taxon>
        <taxon>Pseudomonadota</taxon>
        <taxon>Alphaproteobacteria</taxon>
        <taxon>Rhodobacterales</taxon>
        <taxon>Paracoccaceae</taxon>
        <taxon>Rhodovulum</taxon>
    </lineage>
</organism>
<dbReference type="AlphaFoldDB" id="A0A0D6B4R6"/>
<dbReference type="GeneID" id="93539122"/>
<reference evidence="3 5" key="2">
    <citation type="submission" date="2021-01" db="EMBL/GenBank/DDBJ databases">
        <title>Draft genomes of Rhodovulum sulfidophilum.</title>
        <authorList>
            <person name="Guzman M.S."/>
        </authorList>
    </citation>
    <scope>NUCLEOTIDE SEQUENCE [LARGE SCALE GENOMIC DNA]</scope>
    <source>
        <strain evidence="3 5">AB35</strain>
    </source>
</reference>
<keyword evidence="5" id="KW-1185">Reference proteome</keyword>
<keyword evidence="1" id="KW-0472">Membrane</keyword>
<protein>
    <recommendedName>
        <fullName evidence="6">HIG1 domain-containing protein</fullName>
    </recommendedName>
</protein>
<dbReference type="RefSeq" id="WP_042460044.1">
    <property type="nucleotide sequence ID" value="NZ_CP015421.1"/>
</dbReference>